<proteinExistence type="predicted"/>
<dbReference type="AlphaFoldDB" id="A0AAV4DVQ3"/>
<keyword evidence="2 5" id="KW-0812">Transmembrane</keyword>
<evidence type="ECO:0000256" key="5">
    <source>
        <dbReference type="SAM" id="Phobius"/>
    </source>
</evidence>
<keyword evidence="4 5" id="KW-0472">Membrane</keyword>
<dbReference type="GO" id="GO:0016020">
    <property type="term" value="C:membrane"/>
    <property type="evidence" value="ECO:0007669"/>
    <property type="project" value="UniProtKB-SubCell"/>
</dbReference>
<keyword evidence="7" id="KW-1185">Reference proteome</keyword>
<comment type="subcellular location">
    <subcellularLocation>
        <location evidence="1">Membrane</location>
        <topology evidence="1">Multi-pass membrane protein</topology>
    </subcellularLocation>
</comment>
<dbReference type="PANTHER" id="PTHR23423">
    <property type="entry name" value="ORGANIC SOLUTE TRANSPORTER-RELATED"/>
    <property type="match status" value="1"/>
</dbReference>
<evidence type="ECO:0000313" key="7">
    <source>
        <dbReference type="Proteomes" id="UP000735302"/>
    </source>
</evidence>
<accession>A0AAV4DVQ3</accession>
<reference evidence="6 7" key="1">
    <citation type="journal article" date="2021" name="Elife">
        <title>Chloroplast acquisition without the gene transfer in kleptoplastic sea slugs, Plakobranchus ocellatus.</title>
        <authorList>
            <person name="Maeda T."/>
            <person name="Takahashi S."/>
            <person name="Yoshida T."/>
            <person name="Shimamura S."/>
            <person name="Takaki Y."/>
            <person name="Nagai Y."/>
            <person name="Toyoda A."/>
            <person name="Suzuki Y."/>
            <person name="Arimoto A."/>
            <person name="Ishii H."/>
            <person name="Satoh N."/>
            <person name="Nishiyama T."/>
            <person name="Hasebe M."/>
            <person name="Maruyama T."/>
            <person name="Minagawa J."/>
            <person name="Obokata J."/>
            <person name="Shigenobu S."/>
        </authorList>
    </citation>
    <scope>NUCLEOTIDE SEQUENCE [LARGE SCALE GENOMIC DNA]</scope>
</reference>
<protein>
    <submittedName>
        <fullName evidence="6">Organic solute transporter subunit alpha</fullName>
    </submittedName>
</protein>
<feature type="transmembrane region" description="Helical" evidence="5">
    <location>
        <begin position="159"/>
        <end position="180"/>
    </location>
</feature>
<gene>
    <name evidence="6" type="ORF">PoB_007458700</name>
</gene>
<feature type="transmembrane region" description="Helical" evidence="5">
    <location>
        <begin position="61"/>
        <end position="88"/>
    </location>
</feature>
<evidence type="ECO:0000256" key="3">
    <source>
        <dbReference type="ARBA" id="ARBA00022989"/>
    </source>
</evidence>
<dbReference type="Pfam" id="PF03619">
    <property type="entry name" value="Solute_trans_a"/>
    <property type="match status" value="1"/>
</dbReference>
<comment type="caution">
    <text evidence="6">The sequence shown here is derived from an EMBL/GenBank/DDBJ whole genome shotgun (WGS) entry which is preliminary data.</text>
</comment>
<keyword evidence="3 5" id="KW-1133">Transmembrane helix</keyword>
<evidence type="ECO:0000313" key="6">
    <source>
        <dbReference type="EMBL" id="GFO48082.1"/>
    </source>
</evidence>
<feature type="transmembrane region" description="Helical" evidence="5">
    <location>
        <begin position="195"/>
        <end position="220"/>
    </location>
</feature>
<evidence type="ECO:0000256" key="4">
    <source>
        <dbReference type="ARBA" id="ARBA00023136"/>
    </source>
</evidence>
<evidence type="ECO:0000256" key="1">
    <source>
        <dbReference type="ARBA" id="ARBA00004141"/>
    </source>
</evidence>
<evidence type="ECO:0000256" key="2">
    <source>
        <dbReference type="ARBA" id="ARBA00022692"/>
    </source>
</evidence>
<feature type="transmembrane region" description="Helical" evidence="5">
    <location>
        <begin position="94"/>
        <end position="114"/>
    </location>
</feature>
<feature type="non-terminal residue" evidence="6">
    <location>
        <position position="272"/>
    </location>
</feature>
<organism evidence="6 7">
    <name type="scientific">Plakobranchus ocellatus</name>
    <dbReference type="NCBI Taxonomy" id="259542"/>
    <lineage>
        <taxon>Eukaryota</taxon>
        <taxon>Metazoa</taxon>
        <taxon>Spiralia</taxon>
        <taxon>Lophotrochozoa</taxon>
        <taxon>Mollusca</taxon>
        <taxon>Gastropoda</taxon>
        <taxon>Heterobranchia</taxon>
        <taxon>Euthyneura</taxon>
        <taxon>Panpulmonata</taxon>
        <taxon>Sacoglossa</taxon>
        <taxon>Placobranchoidea</taxon>
        <taxon>Plakobranchidae</taxon>
        <taxon>Plakobranchus</taxon>
    </lineage>
</organism>
<dbReference type="SMART" id="SM01417">
    <property type="entry name" value="Solute_trans_a"/>
    <property type="match status" value="1"/>
</dbReference>
<feature type="transmembrane region" description="Helical" evidence="5">
    <location>
        <begin position="25"/>
        <end position="49"/>
    </location>
</feature>
<dbReference type="Proteomes" id="UP000735302">
    <property type="component" value="Unassembled WGS sequence"/>
</dbReference>
<name>A0AAV4DVQ3_9GAST</name>
<dbReference type="EMBL" id="BLXT01008374">
    <property type="protein sequence ID" value="GFO48082.1"/>
    <property type="molecule type" value="Genomic_DNA"/>
</dbReference>
<sequence length="272" mass="30823">MEDNCTGFKSESQDFLKALRPSETALLAVCGSLVLVDVIIFFDNVAFLFCKHRVNQIRTSVATVTWLVALCPILAFICFMSMVIPNAFLFRDVLSTGCISVVMFKFVELASVYIKHYDGLREHIRDNQRLRFDVQPFACCCKCLPTAPMNRPRVLFLKGLVLQFPLVTLPISILTVYLWVDNKYNMGEYAADSPWVYLTVIKVVSTLTAMYGLGVLYAAVREPLSATYISQKYMALKLCALLNNIQHFVFRILSSNDVFHSRECFTGRVMGD</sequence>
<dbReference type="InterPro" id="IPR005178">
    <property type="entry name" value="Ostalpha/TMEM184C"/>
</dbReference>